<feature type="transmembrane region" description="Helical" evidence="1">
    <location>
        <begin position="6"/>
        <end position="22"/>
    </location>
</feature>
<dbReference type="Gene3D" id="1.25.40.10">
    <property type="entry name" value="Tetratricopeptide repeat domain"/>
    <property type="match status" value="1"/>
</dbReference>
<evidence type="ECO:0000313" key="4">
    <source>
        <dbReference type="Proteomes" id="UP000010793"/>
    </source>
</evidence>
<keyword evidence="1" id="KW-0472">Membrane</keyword>
<protein>
    <recommendedName>
        <fullName evidence="2">Restriction endonuclease type IV Mrr domain-containing protein</fullName>
    </recommendedName>
</protein>
<evidence type="ECO:0000259" key="2">
    <source>
        <dbReference type="Pfam" id="PF04471"/>
    </source>
</evidence>
<dbReference type="GO" id="GO:0004519">
    <property type="term" value="F:endonuclease activity"/>
    <property type="evidence" value="ECO:0007669"/>
    <property type="project" value="InterPro"/>
</dbReference>
<keyword evidence="1" id="KW-0812">Transmembrane</keyword>
<dbReference type="EMBL" id="CP002873">
    <property type="protein sequence ID" value="AGA66686.1"/>
    <property type="molecule type" value="Genomic_DNA"/>
</dbReference>
<keyword evidence="4" id="KW-1185">Reference proteome</keyword>
<gene>
    <name evidence="3" type="ORF">BPP43_07290</name>
</gene>
<dbReference type="RefSeq" id="WP_014936733.1">
    <property type="nucleotide sequence ID" value="NC_019908.1"/>
</dbReference>
<dbReference type="GO" id="GO:0003677">
    <property type="term" value="F:DNA binding"/>
    <property type="evidence" value="ECO:0007669"/>
    <property type="project" value="InterPro"/>
</dbReference>
<proteinExistence type="predicted"/>
<dbReference type="KEGG" id="bpip:BPP43_07290"/>
<organism evidence="3 4">
    <name type="scientific">Brachyspira pilosicoli P43/6/78</name>
    <dbReference type="NCBI Taxonomy" id="1042417"/>
    <lineage>
        <taxon>Bacteria</taxon>
        <taxon>Pseudomonadati</taxon>
        <taxon>Spirochaetota</taxon>
        <taxon>Spirochaetia</taxon>
        <taxon>Brachyspirales</taxon>
        <taxon>Brachyspiraceae</taxon>
        <taxon>Brachyspira</taxon>
    </lineage>
</organism>
<accession>A0A3B6VLB7</accession>
<dbReference type="AlphaFoldDB" id="A0A3B6VLB7"/>
<dbReference type="SUPFAM" id="SSF81901">
    <property type="entry name" value="HCP-like"/>
    <property type="match status" value="1"/>
</dbReference>
<dbReference type="InterPro" id="IPR011990">
    <property type="entry name" value="TPR-like_helical_dom_sf"/>
</dbReference>
<reference evidence="3 4" key="1">
    <citation type="journal article" date="2013" name="Genome Announc.">
        <title>Complete Genome Sequence of the Porcine Strain Brachyspira pilosicoli P43/6/78(T.).</title>
        <authorList>
            <person name="Lin C."/>
            <person name="den Bakker H.C."/>
            <person name="Suzuki H."/>
            <person name="Lefebure T."/>
            <person name="Ponnala L."/>
            <person name="Sun Q."/>
            <person name="Stanhope M.J."/>
            <person name="Wiedmann M."/>
            <person name="Duhamel G.E."/>
        </authorList>
    </citation>
    <scope>NUCLEOTIDE SEQUENCE [LARGE SCALE GENOMIC DNA]</scope>
    <source>
        <strain evidence="3 4">P43/6/78</strain>
    </source>
</reference>
<dbReference type="InterPro" id="IPR007560">
    <property type="entry name" value="Restrct_endonuc_IV_Mrr"/>
</dbReference>
<sequence length="556" mass="64912">MNNIVIYLIILIALAFFTFILIKKIIANKDTKIGKVSAKLNKERILELKKRVAKDENDYEAIYELAMLEENIGENEEALKKYEQLMDIGYLRGKAQIDAAKKLEEKYYSLGNRENTLKYSAIVFKIDPKNTIYAIKAATILTYEGNFKIACDYFSKVLSSKDEFDIDNIKAAAFAFYKVKDYKKALTFLEMLYKKVNKEKTNKELSKQIAKSLISLYLISEEINIAKSFLEITLADKSLDDKYIFDLDKLYLFILYKLEDNKQFKTYYDKLYSIYKIPQFDKKISTLIFDYAFYSYFLRDIEFSIQSIRAVKSFNIEEFNIYDLDKILSYLSEIYKASDQLNKIKDSGSYYLQKYKNDNFENYIDKDLTAFWDKTISLWEASFIDFDYISTLVETTSTINTDSILNQLKISINENKSNTFSTTNKIDKIFKMSMLDFKKVCQNIIKNKLSHSIVQEYTGEKGKNSYGDEVDYLAYNMKSSKKDLTLISFKRWNNVEIGELMIRDFLMLVSEAGAKNGILIVPVDLTSSAKSFVLHNNRIEVYSRAQFNNFLKDESI</sequence>
<dbReference type="Proteomes" id="UP000010793">
    <property type="component" value="Chromosome"/>
</dbReference>
<name>A0A3B6VLB7_BRAPL</name>
<feature type="domain" description="Restriction endonuclease type IV Mrr" evidence="2">
    <location>
        <begin position="431"/>
        <end position="550"/>
    </location>
</feature>
<dbReference type="Pfam" id="PF04471">
    <property type="entry name" value="Mrr_cat"/>
    <property type="match status" value="1"/>
</dbReference>
<evidence type="ECO:0000313" key="3">
    <source>
        <dbReference type="EMBL" id="AGA66686.1"/>
    </source>
</evidence>
<keyword evidence="1" id="KW-1133">Transmembrane helix</keyword>
<dbReference type="GO" id="GO:0009307">
    <property type="term" value="P:DNA restriction-modification system"/>
    <property type="evidence" value="ECO:0007669"/>
    <property type="project" value="InterPro"/>
</dbReference>
<evidence type="ECO:0000256" key="1">
    <source>
        <dbReference type="SAM" id="Phobius"/>
    </source>
</evidence>